<accession>A0A5C4SXE2</accession>
<evidence type="ECO:0000313" key="3">
    <source>
        <dbReference type="EMBL" id="TNJ60643.1"/>
    </source>
</evidence>
<keyword evidence="4" id="KW-1185">Reference proteome</keyword>
<name>A0A5C4SXE2_9BACL</name>
<sequence length="378" mass="43082">MRRLNAKTRETPLPAPPRDDGIVGWGDGYREGKNEGYHYGLCESIYRQAASATAGLRDVKVLYVKADGAPYAALDQGIEEALRSSVREVVVAAPEQDVVQLCEAARPDLVLVLDAIGQSFPTEQIDRMRSKGFRTAVWLPDDPYHSDKTVAIAPHYDFVFTLESSCVELYRELGCPHVHHLPFAVNPGYIRHVRVDESYRNDICFVGSAFWNRVHFFDEIADYLARQKFKIIGWWWDRMRSYELLADKIHGVWLSPEETAKHYSGAKIVINLHRSTEDPSHNSNSRNIPATSVNPRLFEISSCATLQLVDNRTELPGLYTPGYDIATFSTPGELVDKIEYYLSHENERREMARRGLHRTVSEHTYRKRIERLLGAVFG</sequence>
<feature type="domain" description="Spore protein YkvP/CgeB glycosyl transferase-like" evidence="2">
    <location>
        <begin position="215"/>
        <end position="373"/>
    </location>
</feature>
<dbReference type="AlphaFoldDB" id="A0A5C4SXE2"/>
<comment type="caution">
    <text evidence="3">The sequence shown here is derived from an EMBL/GenBank/DDBJ whole genome shotgun (WGS) entry which is preliminary data.</text>
</comment>
<evidence type="ECO:0000259" key="2">
    <source>
        <dbReference type="Pfam" id="PF13524"/>
    </source>
</evidence>
<proteinExistence type="predicted"/>
<dbReference type="InterPro" id="IPR055259">
    <property type="entry name" value="YkvP/CgeB_Glyco_trans-like"/>
</dbReference>
<dbReference type="OrthoDB" id="110463at2"/>
<dbReference type="Pfam" id="PF13524">
    <property type="entry name" value="Glyco_trans_1_2"/>
    <property type="match status" value="1"/>
</dbReference>
<feature type="region of interest" description="Disordered" evidence="1">
    <location>
        <begin position="1"/>
        <end position="24"/>
    </location>
</feature>
<dbReference type="SUPFAM" id="SSF53756">
    <property type="entry name" value="UDP-Glycosyltransferase/glycogen phosphorylase"/>
    <property type="match status" value="1"/>
</dbReference>
<dbReference type="EMBL" id="VDCQ01000082">
    <property type="protein sequence ID" value="TNJ60643.1"/>
    <property type="molecule type" value="Genomic_DNA"/>
</dbReference>
<dbReference type="Proteomes" id="UP000307943">
    <property type="component" value="Unassembled WGS sequence"/>
</dbReference>
<gene>
    <name evidence="3" type="ORF">FE784_35805</name>
</gene>
<protein>
    <submittedName>
        <fullName evidence="3">Spore maturation protein cgeB</fullName>
    </submittedName>
</protein>
<evidence type="ECO:0000313" key="4">
    <source>
        <dbReference type="Proteomes" id="UP000307943"/>
    </source>
</evidence>
<dbReference type="RefSeq" id="WP_139607037.1">
    <property type="nucleotide sequence ID" value="NZ_VDCQ01000082.1"/>
</dbReference>
<organism evidence="3 4">
    <name type="scientific">Paenibacillus hemerocallicola</name>
    <dbReference type="NCBI Taxonomy" id="1172614"/>
    <lineage>
        <taxon>Bacteria</taxon>
        <taxon>Bacillati</taxon>
        <taxon>Bacillota</taxon>
        <taxon>Bacilli</taxon>
        <taxon>Bacillales</taxon>
        <taxon>Paenibacillaceae</taxon>
        <taxon>Paenibacillus</taxon>
    </lineage>
</organism>
<evidence type="ECO:0000256" key="1">
    <source>
        <dbReference type="SAM" id="MobiDB-lite"/>
    </source>
</evidence>
<reference evidence="3 4" key="1">
    <citation type="submission" date="2019-05" db="EMBL/GenBank/DDBJ databases">
        <title>We sequenced the genome of Paenibacillus hemerocallicola KCTC 33185 for further insight into its adaptation and study the phylogeny of Paenibacillus.</title>
        <authorList>
            <person name="Narsing Rao M.P."/>
        </authorList>
    </citation>
    <scope>NUCLEOTIDE SEQUENCE [LARGE SCALE GENOMIC DNA]</scope>
    <source>
        <strain evidence="3 4">KCTC 33185</strain>
    </source>
</reference>